<organism evidence="2 3">
    <name type="scientific">Claviceps purpurea (strain 20.1)</name>
    <name type="common">Ergot fungus</name>
    <name type="synonym">Sphacelia segetum</name>
    <dbReference type="NCBI Taxonomy" id="1111077"/>
    <lineage>
        <taxon>Eukaryota</taxon>
        <taxon>Fungi</taxon>
        <taxon>Dikarya</taxon>
        <taxon>Ascomycota</taxon>
        <taxon>Pezizomycotina</taxon>
        <taxon>Sordariomycetes</taxon>
        <taxon>Hypocreomycetidae</taxon>
        <taxon>Hypocreales</taxon>
        <taxon>Clavicipitaceae</taxon>
        <taxon>Claviceps</taxon>
    </lineage>
</organism>
<feature type="compositionally biased region" description="Basic and acidic residues" evidence="1">
    <location>
        <begin position="111"/>
        <end position="121"/>
    </location>
</feature>
<evidence type="ECO:0000256" key="1">
    <source>
        <dbReference type="SAM" id="MobiDB-lite"/>
    </source>
</evidence>
<reference evidence="2 3" key="1">
    <citation type="journal article" date="2013" name="PLoS Genet.">
        <title>Plant-symbiotic fungi as chemical engineers: Multi-genome analysis of the Clavicipitaceae reveals dynamics of alkaloid loci.</title>
        <authorList>
            <person name="Schardl C.L."/>
            <person name="Young C.A."/>
            <person name="Hesse U."/>
            <person name="Amyotte S.G."/>
            <person name="Andreeva K."/>
            <person name="Calie P.J."/>
            <person name="Fleetwood D.J."/>
            <person name="Haws D.C."/>
            <person name="Moore N."/>
            <person name="Oeser B."/>
            <person name="Panaccione D.G."/>
            <person name="Schweri K.K."/>
            <person name="Voisey C.R."/>
            <person name="Farman M.L."/>
            <person name="Jaromczyk J.W."/>
            <person name="Roe B.A."/>
            <person name="O'Sullivan D.M."/>
            <person name="Scott B."/>
            <person name="Tudzynski P."/>
            <person name="An Z."/>
            <person name="Arnaoudova E.G."/>
            <person name="Bullock C.T."/>
            <person name="Charlton N.D."/>
            <person name="Chen L."/>
            <person name="Cox M."/>
            <person name="Dinkins R.D."/>
            <person name="Florea S."/>
            <person name="Glenn A.E."/>
            <person name="Gordon A."/>
            <person name="Gueldener U."/>
            <person name="Harris D.R."/>
            <person name="Hollin W."/>
            <person name="Jaromczyk J."/>
            <person name="Johnson R.D."/>
            <person name="Khan A.K."/>
            <person name="Leistner E."/>
            <person name="Leuchtmann A."/>
            <person name="Li C."/>
            <person name="Liu J."/>
            <person name="Liu J."/>
            <person name="Liu M."/>
            <person name="Mace W."/>
            <person name="Machado C."/>
            <person name="Nagabhyru P."/>
            <person name="Pan J."/>
            <person name="Schmid J."/>
            <person name="Sugawara K."/>
            <person name="Steiner U."/>
            <person name="Takach J.E."/>
            <person name="Tanaka E."/>
            <person name="Webb J.S."/>
            <person name="Wilson E.V."/>
            <person name="Wiseman J.L."/>
            <person name="Yoshida R."/>
            <person name="Zeng Z."/>
        </authorList>
    </citation>
    <scope>NUCLEOTIDE SEQUENCE [LARGE SCALE GENOMIC DNA]</scope>
    <source>
        <strain evidence="2 3">20.1</strain>
    </source>
</reference>
<dbReference type="Proteomes" id="UP000016801">
    <property type="component" value="Unassembled WGS sequence"/>
</dbReference>
<feature type="compositionally biased region" description="Basic and acidic residues" evidence="1">
    <location>
        <begin position="70"/>
        <end position="91"/>
    </location>
</feature>
<comment type="caution">
    <text evidence="2">The sequence shown here is derived from an EMBL/GenBank/DDBJ whole genome shotgun (WGS) entry which is preliminary data.</text>
</comment>
<feature type="region of interest" description="Disordered" evidence="1">
    <location>
        <begin position="61"/>
        <end position="91"/>
    </location>
</feature>
<name>M1VVB6_CLAP2</name>
<evidence type="ECO:0000313" key="3">
    <source>
        <dbReference type="Proteomes" id="UP000016801"/>
    </source>
</evidence>
<sequence>MNPKYILHLLDPETALLDVQVETRVSQPTQDFPDLSKTVRLGASRIDENIVEVGRGEVPKRVPQSPVDVSLERGEGARQHEWTHQPFKEAESCTKRGQVLITHRHPQSVEGRPDIPDEPRGPQDAIPIPA</sequence>
<dbReference type="VEuPathDB" id="FungiDB:CPUR_02930"/>
<proteinExistence type="predicted"/>
<dbReference type="HOGENOM" id="CLU_1937947_0_0_1"/>
<dbReference type="AlphaFoldDB" id="M1VVB6"/>
<dbReference type="EMBL" id="CAGA01000012">
    <property type="protein sequence ID" value="CCE29237.1"/>
    <property type="molecule type" value="Genomic_DNA"/>
</dbReference>
<protein>
    <submittedName>
        <fullName evidence="2">Uncharacterized protein</fullName>
    </submittedName>
</protein>
<keyword evidence="3" id="KW-1185">Reference proteome</keyword>
<gene>
    <name evidence="2" type="ORF">CPUR_02930</name>
</gene>
<accession>M1VVB6</accession>
<evidence type="ECO:0000313" key="2">
    <source>
        <dbReference type="EMBL" id="CCE29237.1"/>
    </source>
</evidence>
<feature type="region of interest" description="Disordered" evidence="1">
    <location>
        <begin position="103"/>
        <end position="130"/>
    </location>
</feature>